<dbReference type="Gene3D" id="3.30.70.330">
    <property type="match status" value="1"/>
</dbReference>
<feature type="region of interest" description="Disordered" evidence="3">
    <location>
        <begin position="564"/>
        <end position="583"/>
    </location>
</feature>
<dbReference type="PROSITE" id="PS50102">
    <property type="entry name" value="RRM"/>
    <property type="match status" value="1"/>
</dbReference>
<dbReference type="PANTHER" id="PTHR48029:SF1">
    <property type="entry name" value="NUCLEOLAR PROTEIN 8"/>
    <property type="match status" value="1"/>
</dbReference>
<dbReference type="InterPro" id="IPR035979">
    <property type="entry name" value="RBD_domain_sf"/>
</dbReference>
<dbReference type="CDD" id="cd00590">
    <property type="entry name" value="RRM_SF"/>
    <property type="match status" value="1"/>
</dbReference>
<dbReference type="InterPro" id="IPR012677">
    <property type="entry name" value="Nucleotide-bd_a/b_plait_sf"/>
</dbReference>
<feature type="region of interest" description="Disordered" evidence="3">
    <location>
        <begin position="348"/>
        <end position="406"/>
    </location>
</feature>
<dbReference type="OMA" id="NWQKLHG"/>
<feature type="region of interest" description="Disordered" evidence="3">
    <location>
        <begin position="94"/>
        <end position="124"/>
    </location>
</feature>
<sequence length="583" mass="67132">MGGTRFFVADLPANTTEKDLRGLFQDYGKVERVELKEKEQFVDSGQTIAKVIAFVTLQTEDAEYCVHELNWQRLHGCQLKVSLAKESFLDRLKREREEEQKQDQSTYSEANQSSSRLLAQSTQNKRRVFGEHEEINDDEVAPELLITKKRAANSMHNGKIVIQQEHDVKPLHIIEHHKKPSTKQLDAKASIADLKRKESLNKMKQQHQQKKSAIQQALSSTEAPSAKRIKFSDAEEDDEVEPKEVQNEPKGRDLFDDEDGEEQDQEQEFVLPQYSGKKGERLVEMQSKQSLDPRFRITANFVGEEDDDKEQADETEQSENPKDNERDWQMGILEQVIGRKIDTANATAAKAAKNKKMLRYDPAKDEHQKLVRVKDKDKVKQQPKQKDEKAHTEEEGAGPTPVSQSAFYVVTDTLKQSLKTRGEGFSLLEMFGSSHEEAVAQRQDQLEKISHEKILVNKSNKLGLGQVNPFSYDSSDSEDEEQQQQQEKEKEQPQVAKENEKPIKQKQKKAHIFIESFFIPKNDVRLKEGAKFFKSSKAELENDNYDEVKKRLKFLITKKIAKTQKNQPGKVVKKNKNKKRNKF</sequence>
<protein>
    <submittedName>
        <fullName evidence="6">Probable RNA-binding protein CG14230</fullName>
    </submittedName>
</protein>
<dbReference type="PANTHER" id="PTHR48029">
    <property type="entry name" value="NUCLEOLAR PROTEIN 8"/>
    <property type="match status" value="1"/>
</dbReference>
<dbReference type="InterPro" id="IPR000504">
    <property type="entry name" value="RRM_dom"/>
</dbReference>
<dbReference type="SMART" id="SM00360">
    <property type="entry name" value="RRM"/>
    <property type="match status" value="1"/>
</dbReference>
<keyword evidence="5" id="KW-1185">Reference proteome</keyword>
<accession>A0A6J1L653</accession>
<reference evidence="6" key="1">
    <citation type="submission" date="2025-08" db="UniProtKB">
        <authorList>
            <consortium name="RefSeq"/>
        </authorList>
    </citation>
    <scope>IDENTIFICATION</scope>
    <source>
        <strain evidence="6">15085-1641.00</strain>
        <tissue evidence="6">Whole body</tissue>
    </source>
</reference>
<evidence type="ECO:0000313" key="5">
    <source>
        <dbReference type="Proteomes" id="UP000504633"/>
    </source>
</evidence>
<feature type="compositionally biased region" description="Polar residues" evidence="3">
    <location>
        <begin position="105"/>
        <end position="123"/>
    </location>
</feature>
<feature type="compositionally biased region" description="Basic and acidic residues" evidence="3">
    <location>
        <begin position="242"/>
        <end position="254"/>
    </location>
</feature>
<dbReference type="Pfam" id="PF00076">
    <property type="entry name" value="RRM_1"/>
    <property type="match status" value="1"/>
</dbReference>
<feature type="compositionally biased region" description="Basic and acidic residues" evidence="3">
    <location>
        <begin position="319"/>
        <end position="328"/>
    </location>
</feature>
<feature type="compositionally biased region" description="Basic and acidic residues" evidence="3">
    <location>
        <begin position="358"/>
        <end position="394"/>
    </location>
</feature>
<gene>
    <name evidence="6" type="primary">LOC111593477</name>
</gene>
<proteinExistence type="predicted"/>
<feature type="region of interest" description="Disordered" evidence="3">
    <location>
        <begin position="200"/>
        <end position="331"/>
    </location>
</feature>
<dbReference type="Proteomes" id="UP000504633">
    <property type="component" value="Unplaced"/>
</dbReference>
<evidence type="ECO:0000256" key="2">
    <source>
        <dbReference type="PROSITE-ProRule" id="PRU00176"/>
    </source>
</evidence>
<feature type="domain" description="RRM" evidence="4">
    <location>
        <begin position="4"/>
        <end position="86"/>
    </location>
</feature>
<keyword evidence="1 2" id="KW-0694">RNA-binding</keyword>
<dbReference type="OrthoDB" id="21643at2759"/>
<evidence type="ECO:0000313" key="6">
    <source>
        <dbReference type="RefSeq" id="XP_023162007.2"/>
    </source>
</evidence>
<feature type="compositionally biased region" description="Acidic residues" evidence="3">
    <location>
        <begin position="303"/>
        <end position="317"/>
    </location>
</feature>
<dbReference type="RefSeq" id="XP_023162007.2">
    <property type="nucleotide sequence ID" value="XM_023306239.2"/>
</dbReference>
<feature type="compositionally biased region" description="Acidic residues" evidence="3">
    <location>
        <begin position="255"/>
        <end position="267"/>
    </location>
</feature>
<dbReference type="AlphaFoldDB" id="A0A6J1L653"/>
<dbReference type="SUPFAM" id="SSF54928">
    <property type="entry name" value="RNA-binding domain, RBD"/>
    <property type="match status" value="1"/>
</dbReference>
<dbReference type="GeneID" id="111593477"/>
<organism evidence="5 6">
    <name type="scientific">Drosophila hydei</name>
    <name type="common">Fruit fly</name>
    <dbReference type="NCBI Taxonomy" id="7224"/>
    <lineage>
        <taxon>Eukaryota</taxon>
        <taxon>Metazoa</taxon>
        <taxon>Ecdysozoa</taxon>
        <taxon>Arthropoda</taxon>
        <taxon>Hexapoda</taxon>
        <taxon>Insecta</taxon>
        <taxon>Pterygota</taxon>
        <taxon>Neoptera</taxon>
        <taxon>Endopterygota</taxon>
        <taxon>Diptera</taxon>
        <taxon>Brachycera</taxon>
        <taxon>Muscomorpha</taxon>
        <taxon>Ephydroidea</taxon>
        <taxon>Drosophilidae</taxon>
        <taxon>Drosophila</taxon>
    </lineage>
</organism>
<evidence type="ECO:0000256" key="1">
    <source>
        <dbReference type="ARBA" id="ARBA00022884"/>
    </source>
</evidence>
<dbReference type="GO" id="GO:0003723">
    <property type="term" value="F:RNA binding"/>
    <property type="evidence" value="ECO:0007669"/>
    <property type="project" value="UniProtKB-UniRule"/>
</dbReference>
<evidence type="ECO:0000259" key="4">
    <source>
        <dbReference type="PROSITE" id="PS50102"/>
    </source>
</evidence>
<name>A0A6J1L653_DROHY</name>
<feature type="compositionally biased region" description="Basic and acidic residues" evidence="3">
    <location>
        <begin position="486"/>
        <end position="503"/>
    </location>
</feature>
<feature type="compositionally biased region" description="Basic residues" evidence="3">
    <location>
        <begin position="571"/>
        <end position="583"/>
    </location>
</feature>
<feature type="region of interest" description="Disordered" evidence="3">
    <location>
        <begin position="463"/>
        <end position="507"/>
    </location>
</feature>
<evidence type="ECO:0000256" key="3">
    <source>
        <dbReference type="SAM" id="MobiDB-lite"/>
    </source>
</evidence>
<dbReference type="KEGG" id="dhe:111593477"/>